<dbReference type="EMBL" id="JXAL01000001">
    <property type="protein sequence ID" value="KIL37676.1"/>
    <property type="molecule type" value="Genomic_DNA"/>
</dbReference>
<organism evidence="1 2">
    <name type="scientific">Cohnella kolymensis</name>
    <dbReference type="NCBI Taxonomy" id="1590652"/>
    <lineage>
        <taxon>Bacteria</taxon>
        <taxon>Bacillati</taxon>
        <taxon>Bacillota</taxon>
        <taxon>Bacilli</taxon>
        <taxon>Bacillales</taxon>
        <taxon>Paenibacillaceae</taxon>
        <taxon>Cohnella</taxon>
    </lineage>
</organism>
<dbReference type="Proteomes" id="UP000054526">
    <property type="component" value="Unassembled WGS sequence"/>
</dbReference>
<dbReference type="InterPro" id="IPR029149">
    <property type="entry name" value="Creatin/AminoP/Spt16_N"/>
</dbReference>
<protein>
    <recommendedName>
        <fullName evidence="3">Creatinase N-terminal domain-containing protein</fullName>
    </recommendedName>
</protein>
<dbReference type="RefSeq" id="WP_041059474.1">
    <property type="nucleotide sequence ID" value="NZ_JXAL01000001.1"/>
</dbReference>
<evidence type="ECO:0008006" key="3">
    <source>
        <dbReference type="Google" id="ProtNLM"/>
    </source>
</evidence>
<name>A0ABR5A9D6_9BACL</name>
<keyword evidence="2" id="KW-1185">Reference proteome</keyword>
<gene>
    <name evidence="1" type="ORF">SD71_03540</name>
</gene>
<comment type="caution">
    <text evidence="1">The sequence shown here is derived from an EMBL/GenBank/DDBJ whole genome shotgun (WGS) entry which is preliminary data.</text>
</comment>
<reference evidence="1 2" key="1">
    <citation type="submission" date="2014-12" db="EMBL/GenBank/DDBJ databases">
        <title>Draft genome sequence of Cohnella kolymensis strain B-2846.</title>
        <authorList>
            <person name="Karlyshev A.V."/>
            <person name="Kudryashova E.B."/>
        </authorList>
    </citation>
    <scope>NUCLEOTIDE SEQUENCE [LARGE SCALE GENOMIC DNA]</scope>
    <source>
        <strain evidence="1 2">VKM B-2846</strain>
    </source>
</reference>
<evidence type="ECO:0000313" key="2">
    <source>
        <dbReference type="Proteomes" id="UP000054526"/>
    </source>
</evidence>
<sequence length="101" mass="11796">MREPKLIRTNPYIIDEVEADIPAFTKEDYQCRLNLLVDKLKRDDLTHAIIYADREHFSNLEYLTGFEPRFEELCSFLTSQAKPPLSWAMSAGATPLHRRLI</sequence>
<proteinExistence type="predicted"/>
<accession>A0ABR5A9D6</accession>
<evidence type="ECO:0000313" key="1">
    <source>
        <dbReference type="EMBL" id="KIL37676.1"/>
    </source>
</evidence>
<dbReference type="SUPFAM" id="SSF53092">
    <property type="entry name" value="Creatinase/prolidase N-terminal domain"/>
    <property type="match status" value="1"/>
</dbReference>